<feature type="compositionally biased region" description="Polar residues" evidence="11">
    <location>
        <begin position="32"/>
        <end position="50"/>
    </location>
</feature>
<keyword evidence="6" id="KW-0963">Cytoplasm</keyword>
<accession>J9B143</accession>
<keyword evidence="8 10" id="KW-0175">Coiled coil</keyword>
<reference evidence="12" key="1">
    <citation type="submission" date="2012-08" db="EMBL/GenBank/DDBJ databases">
        <title>The Genome Sequence of Wuchereria bancrofti.</title>
        <authorList>
            <consortium name="The Broad Institute Genome Sequencing Platform"/>
            <consortium name="Broad Institute Genome Sequencing Center for Infectious Disease"/>
            <person name="Nutman T.B."/>
            <person name="Fink D.L."/>
            <person name="Russ C."/>
            <person name="Young S."/>
            <person name="Zeng Q."/>
            <person name="Koehrsen M."/>
            <person name="Alvarado L."/>
            <person name="Berlin A."/>
            <person name="Borenstein D."/>
            <person name="Chapman S.B."/>
            <person name="Chen Z."/>
            <person name="Engels R."/>
            <person name="Freedman E."/>
            <person name="Gellesch M."/>
            <person name="Goldberg J."/>
            <person name="Griggs A."/>
            <person name="Gujja S."/>
            <person name="Heilman E.R."/>
            <person name="Heiman D."/>
            <person name="Hepburn T."/>
            <person name="Howarth C."/>
            <person name="Jen D."/>
            <person name="Larson L."/>
            <person name="Lewis B."/>
            <person name="Mehta T."/>
            <person name="Park D."/>
            <person name="Pearson M."/>
            <person name="Richards J."/>
            <person name="Roberts A."/>
            <person name="Saif S."/>
            <person name="Shea T."/>
            <person name="Shenoy N."/>
            <person name="Sisk P."/>
            <person name="Stolte C."/>
            <person name="Sykes S."/>
            <person name="Walk T."/>
            <person name="White J."/>
            <person name="Yandava C."/>
            <person name="Haas B."/>
            <person name="Henn M.R."/>
            <person name="Nusbaum C."/>
            <person name="Birren B."/>
        </authorList>
    </citation>
    <scope>NUCLEOTIDE SEQUENCE</scope>
</reference>
<evidence type="ECO:0000313" key="12">
    <source>
        <dbReference type="EMBL" id="EJW80580.1"/>
    </source>
</evidence>
<dbReference type="AlphaFoldDB" id="J9B143"/>
<dbReference type="EMBL" id="ADBV01004379">
    <property type="protein sequence ID" value="EJW80580.1"/>
    <property type="molecule type" value="Genomic_DNA"/>
</dbReference>
<feature type="region of interest" description="Disordered" evidence="11">
    <location>
        <begin position="1"/>
        <end position="88"/>
    </location>
</feature>
<comment type="function">
    <text evidence="1">Positive regulator of amino acid starvation-induced autophagy.</text>
</comment>
<organism evidence="12">
    <name type="scientific">Wuchereria bancrofti</name>
    <dbReference type="NCBI Taxonomy" id="6293"/>
    <lineage>
        <taxon>Eukaryota</taxon>
        <taxon>Metazoa</taxon>
        <taxon>Ecdysozoa</taxon>
        <taxon>Nematoda</taxon>
        <taxon>Chromadorea</taxon>
        <taxon>Rhabditida</taxon>
        <taxon>Spirurina</taxon>
        <taxon>Spiruromorpha</taxon>
        <taxon>Filarioidea</taxon>
        <taxon>Onchocercidae</taxon>
        <taxon>Wuchereria</taxon>
    </lineage>
</organism>
<dbReference type="Pfam" id="PF10224">
    <property type="entry name" value="DUF2205"/>
    <property type="match status" value="1"/>
</dbReference>
<dbReference type="Gene3D" id="1.20.5.170">
    <property type="match status" value="1"/>
</dbReference>
<evidence type="ECO:0000256" key="3">
    <source>
        <dbReference type="ARBA" id="ARBA00004514"/>
    </source>
</evidence>
<evidence type="ECO:0000256" key="9">
    <source>
        <dbReference type="ARBA" id="ARBA00023136"/>
    </source>
</evidence>
<dbReference type="GO" id="GO:0005802">
    <property type="term" value="C:trans-Golgi network"/>
    <property type="evidence" value="ECO:0007669"/>
    <property type="project" value="TreeGrafter"/>
</dbReference>
<keyword evidence="7" id="KW-0333">Golgi apparatus</keyword>
<feature type="coiled-coil region" evidence="10">
    <location>
        <begin position="88"/>
        <end position="122"/>
    </location>
</feature>
<evidence type="ECO:0000256" key="4">
    <source>
        <dbReference type="ARBA" id="ARBA00004601"/>
    </source>
</evidence>
<comment type="subcellular location">
    <subcellularLocation>
        <location evidence="3">Cytoplasm</location>
        <location evidence="3">Cytosol</location>
    </subcellularLocation>
    <subcellularLocation>
        <location evidence="2">Golgi apparatus membrane</location>
        <topology evidence="2">Peripheral membrane protein</topology>
        <orientation evidence="2">Cytoplasmic side</orientation>
    </subcellularLocation>
    <subcellularLocation>
        <location evidence="4">Golgi apparatus</location>
        <location evidence="4">trans-Golgi network</location>
    </subcellularLocation>
</comment>
<dbReference type="Proteomes" id="UP000004810">
    <property type="component" value="Unassembled WGS sequence"/>
</dbReference>
<evidence type="ECO:0000256" key="11">
    <source>
        <dbReference type="SAM" id="MobiDB-lite"/>
    </source>
</evidence>
<gene>
    <name evidence="12" type="ORF">WUBG_08514</name>
</gene>
<dbReference type="InterPro" id="IPR019357">
    <property type="entry name" value="SCOC"/>
</dbReference>
<evidence type="ECO:0000256" key="5">
    <source>
        <dbReference type="ARBA" id="ARBA00010880"/>
    </source>
</evidence>
<comment type="caution">
    <text evidence="12">The sequence shown here is derived from an EMBL/GenBank/DDBJ whole genome shotgun (WGS) entry which is preliminary data.</text>
</comment>
<comment type="similarity">
    <text evidence="5">Belongs to the SCOC family.</text>
</comment>
<evidence type="ECO:0000256" key="10">
    <source>
        <dbReference type="SAM" id="Coils"/>
    </source>
</evidence>
<keyword evidence="9" id="KW-0472">Membrane</keyword>
<dbReference type="PANTHER" id="PTHR21614:SF0">
    <property type="entry name" value="GEO08385P1"/>
    <property type="match status" value="1"/>
</dbReference>
<dbReference type="PANTHER" id="PTHR21614">
    <property type="entry name" value="SHORT COILED COIL PROTEIN"/>
    <property type="match status" value="1"/>
</dbReference>
<evidence type="ECO:0000256" key="7">
    <source>
        <dbReference type="ARBA" id="ARBA00023034"/>
    </source>
</evidence>
<sequence>MVHAGTSFTFPPSGGRGGRFPGSGYISPGARSITSNGLMSTDTTVTNETDNFPLVDDESQGSSIDTGGRTPRPAQPLPRDESDDQEEKARLISQVLELQNTLDDLSQRVDSVKEESLKLRSENQVLGQYIQNLMASSAVFQPAQSKAPQTK</sequence>
<proteinExistence type="inferred from homology"/>
<evidence type="ECO:0000256" key="6">
    <source>
        <dbReference type="ARBA" id="ARBA00022490"/>
    </source>
</evidence>
<evidence type="ECO:0000256" key="2">
    <source>
        <dbReference type="ARBA" id="ARBA00004255"/>
    </source>
</evidence>
<evidence type="ECO:0000256" key="8">
    <source>
        <dbReference type="ARBA" id="ARBA00023054"/>
    </source>
</evidence>
<dbReference type="GO" id="GO:0005829">
    <property type="term" value="C:cytosol"/>
    <property type="evidence" value="ECO:0007669"/>
    <property type="project" value="UniProtKB-SubCell"/>
</dbReference>
<dbReference type="GO" id="GO:0000139">
    <property type="term" value="C:Golgi membrane"/>
    <property type="evidence" value="ECO:0007669"/>
    <property type="project" value="UniProtKB-SubCell"/>
</dbReference>
<protein>
    <submittedName>
        <fullName evidence="12">Short coiled-coil protein isoform 6</fullName>
    </submittedName>
</protein>
<name>J9B143_WUCBA</name>
<evidence type="ECO:0000256" key="1">
    <source>
        <dbReference type="ARBA" id="ARBA00002743"/>
    </source>
</evidence>